<proteinExistence type="predicted"/>
<feature type="region of interest" description="Disordered" evidence="1">
    <location>
        <begin position="1"/>
        <end position="104"/>
    </location>
</feature>
<dbReference type="EnsemblPlants" id="ONIVA06G30570.1">
    <property type="protein sequence ID" value="ONIVA06G30570.1"/>
    <property type="gene ID" value="ONIVA06G30570"/>
</dbReference>
<name>A0A0E0HVL2_ORYNI</name>
<dbReference type="Gramene" id="ONIVA06G30570.1">
    <property type="protein sequence ID" value="ONIVA06G30570.1"/>
    <property type="gene ID" value="ONIVA06G30570"/>
</dbReference>
<feature type="compositionally biased region" description="Basic residues" evidence="1">
    <location>
        <begin position="84"/>
        <end position="100"/>
    </location>
</feature>
<reference evidence="2" key="2">
    <citation type="submission" date="2018-04" db="EMBL/GenBank/DDBJ databases">
        <title>OnivRS2 (Oryza nivara Reference Sequence Version 2).</title>
        <authorList>
            <person name="Zhang J."/>
            <person name="Kudrna D."/>
            <person name="Lee S."/>
            <person name="Talag J."/>
            <person name="Rajasekar S."/>
            <person name="Welchert J."/>
            <person name="Hsing Y.-I."/>
            <person name="Wing R.A."/>
        </authorList>
    </citation>
    <scope>NUCLEOTIDE SEQUENCE [LARGE SCALE GENOMIC DNA]</scope>
    <source>
        <strain evidence="2">SL10</strain>
    </source>
</reference>
<reference evidence="2" key="1">
    <citation type="submission" date="2015-04" db="UniProtKB">
        <authorList>
            <consortium name="EnsemblPlants"/>
        </authorList>
    </citation>
    <scope>IDENTIFICATION</scope>
    <source>
        <strain evidence="2">SL10</strain>
    </source>
</reference>
<evidence type="ECO:0000313" key="3">
    <source>
        <dbReference type="Proteomes" id="UP000006591"/>
    </source>
</evidence>
<dbReference type="AlphaFoldDB" id="A0A0E0HVL2"/>
<organism evidence="2">
    <name type="scientific">Oryza nivara</name>
    <name type="common">Indian wild rice</name>
    <name type="synonym">Oryza sativa f. spontanea</name>
    <dbReference type="NCBI Taxonomy" id="4536"/>
    <lineage>
        <taxon>Eukaryota</taxon>
        <taxon>Viridiplantae</taxon>
        <taxon>Streptophyta</taxon>
        <taxon>Embryophyta</taxon>
        <taxon>Tracheophyta</taxon>
        <taxon>Spermatophyta</taxon>
        <taxon>Magnoliopsida</taxon>
        <taxon>Liliopsida</taxon>
        <taxon>Poales</taxon>
        <taxon>Poaceae</taxon>
        <taxon>BOP clade</taxon>
        <taxon>Oryzoideae</taxon>
        <taxon>Oryzeae</taxon>
        <taxon>Oryzinae</taxon>
        <taxon>Oryza</taxon>
    </lineage>
</organism>
<dbReference type="STRING" id="4536.A0A0E0HVL2"/>
<evidence type="ECO:0000313" key="2">
    <source>
        <dbReference type="EnsemblPlants" id="ONIVA06G30570.1"/>
    </source>
</evidence>
<feature type="compositionally biased region" description="Basic and acidic residues" evidence="1">
    <location>
        <begin position="48"/>
        <end position="61"/>
    </location>
</feature>
<protein>
    <submittedName>
        <fullName evidence="2">Uncharacterized protein</fullName>
    </submittedName>
</protein>
<sequence>MDISQATKEPLPSHGQQQLLGRDCNLSSLPSIATRHQRAAPTSSAEATEERVAHHKNEADLRRRRPRRTPRYEGFRTEKDHPRSSIHRSFSKATPPRRTRCVTSPPLVRNRNKVFTWRFVGNMKERHDDASKKVNGARGHRRRRTGQRHGKAFANVFTSHTQAPHIDDH</sequence>
<feature type="region of interest" description="Disordered" evidence="1">
    <location>
        <begin position="127"/>
        <end position="148"/>
    </location>
</feature>
<dbReference type="OMA" id="PRYEGFR"/>
<dbReference type="Proteomes" id="UP000006591">
    <property type="component" value="Chromosome 6"/>
</dbReference>
<accession>A0A0E0HVL2</accession>
<feature type="compositionally biased region" description="Basic residues" evidence="1">
    <location>
        <begin position="138"/>
        <end position="148"/>
    </location>
</feature>
<evidence type="ECO:0000256" key="1">
    <source>
        <dbReference type="SAM" id="MobiDB-lite"/>
    </source>
</evidence>
<feature type="compositionally biased region" description="Basic and acidic residues" evidence="1">
    <location>
        <begin position="70"/>
        <end position="83"/>
    </location>
</feature>
<keyword evidence="3" id="KW-1185">Reference proteome</keyword>
<feature type="compositionally biased region" description="Polar residues" evidence="1">
    <location>
        <begin position="14"/>
        <end position="31"/>
    </location>
</feature>
<dbReference type="HOGENOM" id="CLU_131184_0_0_1"/>